<feature type="transmembrane region" description="Helical" evidence="6">
    <location>
        <begin position="270"/>
        <end position="292"/>
    </location>
</feature>
<feature type="transmembrane region" description="Helical" evidence="6">
    <location>
        <begin position="674"/>
        <end position="695"/>
    </location>
</feature>
<dbReference type="GO" id="GO:0022857">
    <property type="term" value="F:transmembrane transporter activity"/>
    <property type="evidence" value="ECO:0007669"/>
    <property type="project" value="InterPro"/>
</dbReference>
<proteinExistence type="inferred from homology"/>
<feature type="transmembrane region" description="Helical" evidence="6">
    <location>
        <begin position="383"/>
        <end position="406"/>
    </location>
</feature>
<evidence type="ECO:0000313" key="7">
    <source>
        <dbReference type="EMBL" id="RWR74962.1"/>
    </source>
</evidence>
<evidence type="ECO:0000313" key="8">
    <source>
        <dbReference type="Proteomes" id="UP000283530"/>
    </source>
</evidence>
<feature type="transmembrane region" description="Helical" evidence="6">
    <location>
        <begin position="187"/>
        <end position="210"/>
    </location>
</feature>
<dbReference type="GO" id="GO:0016020">
    <property type="term" value="C:membrane"/>
    <property type="evidence" value="ECO:0007669"/>
    <property type="project" value="UniProtKB-SubCell"/>
</dbReference>
<dbReference type="OrthoDB" id="8904098at2759"/>
<feature type="transmembrane region" description="Helical" evidence="6">
    <location>
        <begin position="474"/>
        <end position="493"/>
    </location>
</feature>
<dbReference type="InterPro" id="IPR036259">
    <property type="entry name" value="MFS_trans_sf"/>
</dbReference>
<feature type="transmembrane region" description="Helical" evidence="6">
    <location>
        <begin position="707"/>
        <end position="728"/>
    </location>
</feature>
<dbReference type="Pfam" id="PF00854">
    <property type="entry name" value="PTR2"/>
    <property type="match status" value="2"/>
</dbReference>
<reference evidence="7 8" key="1">
    <citation type="journal article" date="2019" name="Nat. Plants">
        <title>Stout camphor tree genome fills gaps in understanding of flowering plant genome evolution.</title>
        <authorList>
            <person name="Chaw S.M."/>
            <person name="Liu Y.C."/>
            <person name="Wu Y.W."/>
            <person name="Wang H.Y."/>
            <person name="Lin C.I."/>
            <person name="Wu C.S."/>
            <person name="Ke H.M."/>
            <person name="Chang L.Y."/>
            <person name="Hsu C.Y."/>
            <person name="Yang H.T."/>
            <person name="Sudianto E."/>
            <person name="Hsu M.H."/>
            <person name="Wu K.P."/>
            <person name="Wang L.N."/>
            <person name="Leebens-Mack J.H."/>
            <person name="Tsai I.J."/>
        </authorList>
    </citation>
    <scope>NUCLEOTIDE SEQUENCE [LARGE SCALE GENOMIC DNA]</scope>
    <source>
        <strain evidence="8">cv. Chaw 1501</strain>
        <tissue evidence="7">Young leaves</tissue>
    </source>
</reference>
<dbReference type="PANTHER" id="PTHR11654">
    <property type="entry name" value="OLIGOPEPTIDE TRANSPORTER-RELATED"/>
    <property type="match status" value="1"/>
</dbReference>
<feature type="transmembrane region" description="Helical" evidence="6">
    <location>
        <begin position="499"/>
        <end position="524"/>
    </location>
</feature>
<comment type="similarity">
    <text evidence="2">Belongs to the major facilitator superfamily. Proton-dependent oligopeptide transporter (POT/PTR) (TC 2.A.17) family.</text>
</comment>
<protein>
    <submittedName>
        <fullName evidence="7">Protein NRT1/ PTR FAMILY 3.1</fullName>
    </submittedName>
</protein>
<keyword evidence="3 6" id="KW-0812">Transmembrane</keyword>
<comment type="subcellular location">
    <subcellularLocation>
        <location evidence="1">Membrane</location>
        <topology evidence="1">Multi-pass membrane protein</topology>
    </subcellularLocation>
</comment>
<dbReference type="InterPro" id="IPR000109">
    <property type="entry name" value="POT_fam"/>
</dbReference>
<evidence type="ECO:0000256" key="5">
    <source>
        <dbReference type="ARBA" id="ARBA00023136"/>
    </source>
</evidence>
<sequence length="876" mass="97511">MDDPKDGPFMIRIAFPRCRFFDKAAIPMEEDQVRWPSSSSSSSDKSPNLWRLSTVHRVEELKSIIRMGPIWLTGIIITTASVQQGSFTLQQARSMDRHLSPSFQIPPASMSVFTIVSMRTATTIYDRLFIPVARRFTGLDRGITFLQRMGVGFAISILATFVAGFVEIKRKRAAAAHGLLDSPKATIPISVFWLLPQEALYGIAVAFMSIGHLEFFYDQSPESMRSTATAFYWTAISAGNYLSTLLVTILQHSTDWLSDYNINRARLEYFYWLIALLELFNLGFYVLCARFYTLKPIQIAISDLFFISILVPVLRSFQCYCAANEICEKLAVAGFAVNMVSYLTQQLHMPLTKAANTLTNVGGTAALTTLLGAFIADAFAGRFWTITLGSIIHQMGMICLTLSAVLPQLRPPSCTGNEVCKEATHAQLSVLYASLVLTAIGSGGIRPNVVAYGADQFDETDPNGKTKMWNFFNWYYFSMGLSVLIAVTVIVYIQENVGWGWGLGIPTVAFAISIIAFVLGLPLYRNFKPSGSPFTRLTQVIVAACRKRNLAMVSDPSLLYENEELDAAITANGILLHTGQFRFFDKAAIVSEEDQVKRPSSSSSSDKPPNLWRLSTVHRVEELKSILRMGPIWATGIIIITAAVQQRTFSLQQARTMDRHLTPSFQIPPGSMSVFTIVSMLTTISIYDLLLIPVARHFTGLDRGISFLHRMGVGLAISVLATFVAGFVEIKRKRAASAHGLLDSPDATIPISVFWLIPQQAIYGIAEAFMSIGHLEFFYDQSPESMRSTATALFWTSISAGSYLSSLLVTIIQHSTDWLSDNNINRARLEYFYWLIALLELFNLGFYVLCARFYTFKPIQVRPKETTVELSTTTSV</sequence>
<evidence type="ECO:0000256" key="2">
    <source>
        <dbReference type="ARBA" id="ARBA00005982"/>
    </source>
</evidence>
<evidence type="ECO:0000256" key="1">
    <source>
        <dbReference type="ARBA" id="ARBA00004141"/>
    </source>
</evidence>
<organism evidence="7 8">
    <name type="scientific">Cinnamomum micranthum f. kanehirae</name>
    <dbReference type="NCBI Taxonomy" id="337451"/>
    <lineage>
        <taxon>Eukaryota</taxon>
        <taxon>Viridiplantae</taxon>
        <taxon>Streptophyta</taxon>
        <taxon>Embryophyta</taxon>
        <taxon>Tracheophyta</taxon>
        <taxon>Spermatophyta</taxon>
        <taxon>Magnoliopsida</taxon>
        <taxon>Magnoliidae</taxon>
        <taxon>Laurales</taxon>
        <taxon>Lauraceae</taxon>
        <taxon>Cinnamomum</taxon>
    </lineage>
</organism>
<dbReference type="AlphaFoldDB" id="A0A3S3M0P8"/>
<feature type="transmembrane region" description="Helical" evidence="6">
    <location>
        <begin position="792"/>
        <end position="812"/>
    </location>
</feature>
<comment type="caution">
    <text evidence="7">The sequence shown here is derived from an EMBL/GenBank/DDBJ whole genome shotgun (WGS) entry which is preliminary data.</text>
</comment>
<keyword evidence="4 6" id="KW-1133">Transmembrane helix</keyword>
<feature type="transmembrane region" description="Helical" evidence="6">
    <location>
        <begin position="832"/>
        <end position="854"/>
    </location>
</feature>
<dbReference type="Gene3D" id="1.20.1250.20">
    <property type="entry name" value="MFS general substrate transporter like domains"/>
    <property type="match status" value="2"/>
</dbReference>
<dbReference type="SUPFAM" id="SSF103473">
    <property type="entry name" value="MFS general substrate transporter"/>
    <property type="match status" value="2"/>
</dbReference>
<feature type="transmembrane region" description="Helical" evidence="6">
    <location>
        <begin position="230"/>
        <end position="250"/>
    </location>
</feature>
<accession>A0A3S3M0P8</accession>
<dbReference type="EMBL" id="QPKB01000001">
    <property type="protein sequence ID" value="RWR74962.1"/>
    <property type="molecule type" value="Genomic_DNA"/>
</dbReference>
<evidence type="ECO:0000256" key="6">
    <source>
        <dbReference type="SAM" id="Phobius"/>
    </source>
</evidence>
<keyword evidence="8" id="KW-1185">Reference proteome</keyword>
<dbReference type="Proteomes" id="UP000283530">
    <property type="component" value="Unassembled WGS sequence"/>
</dbReference>
<evidence type="ECO:0000256" key="4">
    <source>
        <dbReference type="ARBA" id="ARBA00022989"/>
    </source>
</evidence>
<keyword evidence="5 6" id="KW-0472">Membrane</keyword>
<feature type="transmembrane region" description="Helical" evidence="6">
    <location>
        <begin position="298"/>
        <end position="314"/>
    </location>
</feature>
<gene>
    <name evidence="7" type="ORF">CKAN_00332100</name>
</gene>
<evidence type="ECO:0000256" key="3">
    <source>
        <dbReference type="ARBA" id="ARBA00022692"/>
    </source>
</evidence>
<name>A0A3S3M0P8_9MAGN</name>
<feature type="transmembrane region" description="Helical" evidence="6">
    <location>
        <begin position="145"/>
        <end position="166"/>
    </location>
</feature>
<feature type="transmembrane region" description="Helical" evidence="6">
    <location>
        <begin position="357"/>
        <end position="376"/>
    </location>
</feature>